<accession>A0A841G2I1</accession>
<evidence type="ECO:0000313" key="2">
    <source>
        <dbReference type="EMBL" id="MBB6039982.1"/>
    </source>
</evidence>
<dbReference type="Proteomes" id="UP000548476">
    <property type="component" value="Unassembled WGS sequence"/>
</dbReference>
<sequence>MTNSTAHTRVHSAALGFVQHPLSTGPATEDQLRAGRFPGDLKPPDPLNTAFLGERDRPS</sequence>
<comment type="caution">
    <text evidence="2">The sequence shown here is derived from an EMBL/GenBank/DDBJ whole genome shotgun (WGS) entry which is preliminary data.</text>
</comment>
<keyword evidence="3" id="KW-1185">Reference proteome</keyword>
<evidence type="ECO:0000313" key="3">
    <source>
        <dbReference type="Proteomes" id="UP000548476"/>
    </source>
</evidence>
<evidence type="ECO:0000256" key="1">
    <source>
        <dbReference type="SAM" id="MobiDB-lite"/>
    </source>
</evidence>
<organism evidence="2 3">
    <name type="scientific">Phytomonospora endophytica</name>
    <dbReference type="NCBI Taxonomy" id="714109"/>
    <lineage>
        <taxon>Bacteria</taxon>
        <taxon>Bacillati</taxon>
        <taxon>Actinomycetota</taxon>
        <taxon>Actinomycetes</taxon>
        <taxon>Micromonosporales</taxon>
        <taxon>Micromonosporaceae</taxon>
        <taxon>Phytomonospora</taxon>
    </lineage>
</organism>
<feature type="region of interest" description="Disordered" evidence="1">
    <location>
        <begin position="17"/>
        <end position="59"/>
    </location>
</feature>
<dbReference type="EMBL" id="JACHGT010000028">
    <property type="protein sequence ID" value="MBB6039982.1"/>
    <property type="molecule type" value="Genomic_DNA"/>
</dbReference>
<gene>
    <name evidence="2" type="ORF">HNR73_007881</name>
</gene>
<reference evidence="2 3" key="1">
    <citation type="submission" date="2020-08" db="EMBL/GenBank/DDBJ databases">
        <title>Genomic Encyclopedia of Type Strains, Phase IV (KMG-IV): sequencing the most valuable type-strain genomes for metagenomic binning, comparative biology and taxonomic classification.</title>
        <authorList>
            <person name="Goeker M."/>
        </authorList>
    </citation>
    <scope>NUCLEOTIDE SEQUENCE [LARGE SCALE GENOMIC DNA]</scope>
    <source>
        <strain evidence="2 3">YIM 65646</strain>
    </source>
</reference>
<dbReference type="AlphaFoldDB" id="A0A841G2I1"/>
<name>A0A841G2I1_9ACTN</name>
<proteinExistence type="predicted"/>
<dbReference type="RefSeq" id="WP_184793056.1">
    <property type="nucleotide sequence ID" value="NZ_BONT01000080.1"/>
</dbReference>
<protein>
    <submittedName>
        <fullName evidence="2">Uncharacterized protein</fullName>
    </submittedName>
</protein>